<dbReference type="EMBL" id="FXAZ01000003">
    <property type="protein sequence ID" value="SMG42793.1"/>
    <property type="molecule type" value="Genomic_DNA"/>
</dbReference>
<reference evidence="1 2" key="1">
    <citation type="submission" date="2017-04" db="EMBL/GenBank/DDBJ databases">
        <authorList>
            <person name="Afonso C.L."/>
            <person name="Miller P.J."/>
            <person name="Scott M.A."/>
            <person name="Spackman E."/>
            <person name="Goraichik I."/>
            <person name="Dimitrov K.M."/>
            <person name="Suarez D.L."/>
            <person name="Swayne D.E."/>
        </authorList>
    </citation>
    <scope>NUCLEOTIDE SEQUENCE [LARGE SCALE GENOMIC DNA]</scope>
    <source>
        <strain evidence="1 2">11</strain>
    </source>
</reference>
<accession>A0A1X7KNX3</accession>
<keyword evidence="2" id="KW-1185">Reference proteome</keyword>
<proteinExistence type="predicted"/>
<organism evidence="1 2">
    <name type="scientific">Paenibacillus aquistagni</name>
    <dbReference type="NCBI Taxonomy" id="1852522"/>
    <lineage>
        <taxon>Bacteria</taxon>
        <taxon>Bacillati</taxon>
        <taxon>Bacillota</taxon>
        <taxon>Bacilli</taxon>
        <taxon>Bacillales</taxon>
        <taxon>Paenibacillaceae</taxon>
        <taxon>Paenibacillus</taxon>
    </lineage>
</organism>
<dbReference type="AlphaFoldDB" id="A0A1X7KNX3"/>
<gene>
    <name evidence="1" type="ORF">SAMN06295960_2533</name>
</gene>
<evidence type="ECO:0000313" key="2">
    <source>
        <dbReference type="Proteomes" id="UP000193834"/>
    </source>
</evidence>
<sequence length="91" mass="10350">MRISISLSIHRNKTRSDGAYSQHEEEGGQILRIRVHPYYIASVQALDLSIPERLERKQGHLVLLLQLPNHLVPCFGLVGQHGVVAFKERNN</sequence>
<evidence type="ECO:0000313" key="1">
    <source>
        <dbReference type="EMBL" id="SMG42793.1"/>
    </source>
</evidence>
<name>A0A1X7KNX3_9BACL</name>
<protein>
    <submittedName>
        <fullName evidence="1">Uncharacterized protein</fullName>
    </submittedName>
</protein>
<dbReference type="Proteomes" id="UP000193834">
    <property type="component" value="Unassembled WGS sequence"/>
</dbReference>